<proteinExistence type="predicted"/>
<protein>
    <recommendedName>
        <fullName evidence="3">Gluconate 2-dehydrogenase subunit 3</fullName>
    </recommendedName>
</protein>
<evidence type="ECO:0008006" key="3">
    <source>
        <dbReference type="Google" id="ProtNLM"/>
    </source>
</evidence>
<comment type="caution">
    <text evidence="1">The sequence shown here is derived from an EMBL/GenBank/DDBJ whole genome shotgun (WGS) entry which is preliminary data.</text>
</comment>
<dbReference type="RefSeq" id="WP_188507598.1">
    <property type="nucleotide sequence ID" value="NZ_BMER01000004.1"/>
</dbReference>
<sequence>MDRRSAIKAVTAVAGVIASFSLFKSLYNNRLMGGGHVVELSDFQTLIGDIAETIIPKTDSPGANDAGVANCVVKLIGDCESREAQQSFINWLKRVERDSEKKYGQSFSSCNYPQRVTILIRYEHNDEQNSLFRKIRLRVLGMDGMELMKKYTIISYCTSMEGATQALAYDYVPGVYQPCLAMGAGQKCWATN</sequence>
<dbReference type="EMBL" id="BMER01000004">
    <property type="protein sequence ID" value="GGG98286.1"/>
    <property type="molecule type" value="Genomic_DNA"/>
</dbReference>
<evidence type="ECO:0000313" key="2">
    <source>
        <dbReference type="Proteomes" id="UP000660862"/>
    </source>
</evidence>
<reference evidence="1" key="2">
    <citation type="submission" date="2020-09" db="EMBL/GenBank/DDBJ databases">
        <authorList>
            <person name="Sun Q."/>
            <person name="Zhou Y."/>
        </authorList>
    </citation>
    <scope>NUCLEOTIDE SEQUENCE</scope>
    <source>
        <strain evidence="1">CGMCC 1.12195</strain>
    </source>
</reference>
<gene>
    <name evidence="1" type="ORF">GCM10007415_37300</name>
</gene>
<evidence type="ECO:0000313" key="1">
    <source>
        <dbReference type="EMBL" id="GGG98286.1"/>
    </source>
</evidence>
<name>A0A917I0J3_9SPHI</name>
<dbReference type="InterPro" id="IPR027056">
    <property type="entry name" value="Gluconate_2DH_su3"/>
</dbReference>
<dbReference type="Proteomes" id="UP000660862">
    <property type="component" value="Unassembled WGS sequence"/>
</dbReference>
<dbReference type="AlphaFoldDB" id="A0A917I0J3"/>
<keyword evidence="2" id="KW-1185">Reference proteome</keyword>
<organism evidence="1 2">
    <name type="scientific">Parapedobacter pyrenivorans</name>
    <dbReference type="NCBI Taxonomy" id="1305674"/>
    <lineage>
        <taxon>Bacteria</taxon>
        <taxon>Pseudomonadati</taxon>
        <taxon>Bacteroidota</taxon>
        <taxon>Sphingobacteriia</taxon>
        <taxon>Sphingobacteriales</taxon>
        <taxon>Sphingobacteriaceae</taxon>
        <taxon>Parapedobacter</taxon>
    </lineage>
</organism>
<accession>A0A917I0J3</accession>
<reference evidence="1" key="1">
    <citation type="journal article" date="2014" name="Int. J. Syst. Evol. Microbiol.">
        <title>Complete genome sequence of Corynebacterium casei LMG S-19264T (=DSM 44701T), isolated from a smear-ripened cheese.</title>
        <authorList>
            <consortium name="US DOE Joint Genome Institute (JGI-PGF)"/>
            <person name="Walter F."/>
            <person name="Albersmeier A."/>
            <person name="Kalinowski J."/>
            <person name="Ruckert C."/>
        </authorList>
    </citation>
    <scope>NUCLEOTIDE SEQUENCE</scope>
    <source>
        <strain evidence="1">CGMCC 1.12195</strain>
    </source>
</reference>
<dbReference type="Pfam" id="PF13618">
    <property type="entry name" value="Gluconate_2-dh3"/>
    <property type="match status" value="1"/>
</dbReference>